<dbReference type="EMBL" id="QWEI01000001">
    <property type="protein sequence ID" value="RHW39728.1"/>
    <property type="molecule type" value="Genomic_DNA"/>
</dbReference>
<reference evidence="1 2" key="1">
    <citation type="submission" date="2018-08" db="EMBL/GenBank/DDBJ databases">
        <title>Lysinibacillus sp. YLB-03 draft genome sequence.</title>
        <authorList>
            <person name="Yu L."/>
        </authorList>
    </citation>
    <scope>NUCLEOTIDE SEQUENCE [LARGE SCALE GENOMIC DNA]</scope>
    <source>
        <strain evidence="1 2">YLB-03</strain>
    </source>
</reference>
<evidence type="ECO:0000313" key="2">
    <source>
        <dbReference type="Proteomes" id="UP000265692"/>
    </source>
</evidence>
<evidence type="ECO:0000313" key="1">
    <source>
        <dbReference type="EMBL" id="RHW39728.1"/>
    </source>
</evidence>
<proteinExistence type="predicted"/>
<keyword evidence="2" id="KW-1185">Reference proteome</keyword>
<protein>
    <submittedName>
        <fullName evidence="1">Uncharacterized protein</fullName>
    </submittedName>
</protein>
<sequence>MPTEVSLLSLNCFFSLSGKKKNMHQEIVQFHPEKRRTPFSPDTTGGTDKRALFALLGSTEVVEGLAFAAGHPEMRRRLAQLLQQLAGNNATSCCIAGTSTSMCVGGSH</sequence>
<organism evidence="1 2">
    <name type="scientific">Ureibacillus yapensis</name>
    <dbReference type="NCBI Taxonomy" id="2304605"/>
    <lineage>
        <taxon>Bacteria</taxon>
        <taxon>Bacillati</taxon>
        <taxon>Bacillota</taxon>
        <taxon>Bacilli</taxon>
        <taxon>Bacillales</taxon>
        <taxon>Caryophanaceae</taxon>
        <taxon>Ureibacillus</taxon>
    </lineage>
</organism>
<accession>A0A396SHG7</accession>
<comment type="caution">
    <text evidence="1">The sequence shown here is derived from an EMBL/GenBank/DDBJ whole genome shotgun (WGS) entry which is preliminary data.</text>
</comment>
<dbReference type="AlphaFoldDB" id="A0A396SHG7"/>
<name>A0A396SHG7_9BACL</name>
<dbReference type="Proteomes" id="UP000265692">
    <property type="component" value="Unassembled WGS sequence"/>
</dbReference>
<gene>
    <name evidence="1" type="ORF">D1B33_02435</name>
</gene>